<evidence type="ECO:0000256" key="5">
    <source>
        <dbReference type="ARBA" id="ARBA00022723"/>
    </source>
</evidence>
<feature type="binding site" evidence="10">
    <location>
        <position position="214"/>
    </location>
    <ligand>
        <name>substrate</name>
    </ligand>
</feature>
<dbReference type="InterPro" id="IPR043461">
    <property type="entry name" value="LpxH-like"/>
</dbReference>
<keyword evidence="8 10" id="KW-0472">Membrane</keyword>
<feature type="binding site" evidence="10">
    <location>
        <position position="182"/>
    </location>
    <ligand>
        <name>substrate</name>
    </ligand>
</feature>
<keyword evidence="6 10" id="KW-0378">Hydrolase</keyword>
<dbReference type="PANTHER" id="PTHR34990:SF1">
    <property type="entry name" value="UDP-2,3-DIACYLGLUCOSAMINE HYDROLASE"/>
    <property type="match status" value="1"/>
</dbReference>
<feature type="binding site" evidence="10">
    <location>
        <position position="30"/>
    </location>
    <ligand>
        <name>Mn(2+)</name>
        <dbReference type="ChEBI" id="CHEBI:29035"/>
        <label>1</label>
    </ligand>
</feature>
<proteinExistence type="inferred from homology"/>
<dbReference type="NCBIfam" id="NF003743">
    <property type="entry name" value="PRK05340.1"/>
    <property type="match status" value="1"/>
</dbReference>
<keyword evidence="7 10" id="KW-0443">Lipid metabolism</keyword>
<dbReference type="GO" id="GO:0016301">
    <property type="term" value="F:kinase activity"/>
    <property type="evidence" value="ECO:0007669"/>
    <property type="project" value="UniProtKB-KW"/>
</dbReference>
<keyword evidence="3 10" id="KW-0997">Cell inner membrane</keyword>
<comment type="pathway">
    <text evidence="10">Glycolipid biosynthesis; lipid IV(A) biosynthesis; lipid IV(A) from (3R)-3-hydroxytetradecanoyl-[acyl-carrier-protein] and UDP-N-acetyl-alpha-D-glucosamine: step 4/6.</text>
</comment>
<dbReference type="Proteomes" id="UP001379945">
    <property type="component" value="Unassembled WGS sequence"/>
</dbReference>
<evidence type="ECO:0000256" key="3">
    <source>
        <dbReference type="ARBA" id="ARBA00022519"/>
    </source>
</evidence>
<feature type="binding site" evidence="10">
    <location>
        <position position="59"/>
    </location>
    <ligand>
        <name>Mn(2+)</name>
        <dbReference type="ChEBI" id="CHEBI:29035"/>
        <label>2</label>
    </ligand>
</feature>
<dbReference type="SUPFAM" id="SSF56300">
    <property type="entry name" value="Metallo-dependent phosphatases"/>
    <property type="match status" value="1"/>
</dbReference>
<comment type="function">
    <text evidence="10">Hydrolyzes the pyrophosphate bond of UDP-2,3-diacylglucosamine to yield 2,3-diacylglucosamine 1-phosphate (lipid X) and UMP by catalyzing the attack of water at the alpha-P atom. Involved in the biosynthesis of lipid A, a phosphorylated glycolipid that anchors the lipopolysaccharide to the outer membrane of the cell.</text>
</comment>
<dbReference type="Pfam" id="PF00149">
    <property type="entry name" value="Metallophos"/>
    <property type="match status" value="1"/>
</dbReference>
<feature type="binding site" evidence="10">
    <location>
        <position position="185"/>
    </location>
    <ligand>
        <name>substrate</name>
    </ligand>
</feature>
<keyword evidence="12" id="KW-0808">Transferase</keyword>
<dbReference type="InterPro" id="IPR004843">
    <property type="entry name" value="Calcineurin-like_PHP"/>
</dbReference>
<evidence type="ECO:0000256" key="7">
    <source>
        <dbReference type="ARBA" id="ARBA00023098"/>
    </source>
</evidence>
<comment type="subcellular location">
    <subcellularLocation>
        <location evidence="10">Cell inner membrane</location>
        <topology evidence="10">Peripheral membrane protein</topology>
        <orientation evidence="10">Cytoplasmic side</orientation>
    </subcellularLocation>
</comment>
<feature type="binding site" evidence="10">
    <location>
        <position position="214"/>
    </location>
    <ligand>
        <name>Mn(2+)</name>
        <dbReference type="ChEBI" id="CHEBI:29035"/>
        <label>2</label>
    </ligand>
</feature>
<feature type="binding site" evidence="10">
    <location>
        <position position="97"/>
    </location>
    <ligand>
        <name>Mn(2+)</name>
        <dbReference type="ChEBI" id="CHEBI:29035"/>
        <label>2</label>
    </ligand>
</feature>
<evidence type="ECO:0000313" key="13">
    <source>
        <dbReference type="Proteomes" id="UP001379945"/>
    </source>
</evidence>
<comment type="catalytic activity">
    <reaction evidence="10">
        <text>UDP-2-N,3-O-bis[(3R)-3-hydroxytetradecanoyl]-alpha-D-glucosamine + H2O = 2-N,3-O-bis[(3R)-3-hydroxytetradecanoyl]-alpha-D-glucosaminyl 1-phosphate + UMP + 2 H(+)</text>
        <dbReference type="Rhea" id="RHEA:25213"/>
        <dbReference type="ChEBI" id="CHEBI:15377"/>
        <dbReference type="ChEBI" id="CHEBI:15378"/>
        <dbReference type="ChEBI" id="CHEBI:57865"/>
        <dbReference type="ChEBI" id="CHEBI:57957"/>
        <dbReference type="ChEBI" id="CHEBI:78847"/>
        <dbReference type="EC" id="3.6.1.54"/>
    </reaction>
</comment>
<dbReference type="PANTHER" id="PTHR34990">
    <property type="entry name" value="UDP-2,3-DIACYLGLUCOSAMINE HYDROLASE-RELATED"/>
    <property type="match status" value="1"/>
</dbReference>
<name>A0ABU9C4I6_9BURK</name>
<keyword evidence="12" id="KW-0418">Kinase</keyword>
<feature type="binding site" evidence="10">
    <location>
        <position position="178"/>
    </location>
    <ligand>
        <name>substrate</name>
    </ligand>
</feature>
<feature type="binding site" evidence="10">
    <location>
        <position position="28"/>
    </location>
    <ligand>
        <name>Mn(2+)</name>
        <dbReference type="ChEBI" id="CHEBI:29035"/>
        <label>1</label>
    </ligand>
</feature>
<dbReference type="Gene3D" id="3.60.21.10">
    <property type="match status" value="1"/>
</dbReference>
<dbReference type="RefSeq" id="WP_341398450.1">
    <property type="nucleotide sequence ID" value="NZ_JBBUTI010000004.1"/>
</dbReference>
<sequence length="266" mass="29435">MPDQAPTDGAATLLRLPAGMQRLEFISDLHLSPELPRTCAAFFAWLEQSDADALFILGDLFEVWVGDDMLSQAFEQECAARMAQAARRRPLHVMHGNRDFLLGDAFMAATGCVSLNDPTLLVSDFGKVLLTHGDALCTDDTAYQAFRAQVRTPAWQTAWLARPLPERLMIAAQMRAASQEHQQGQAPADWADVNPVLAQAWLAKAQCTTLLHGHTHRPCHEHRPEGWERLVLSDWDLDQAHSVAPRGDVLSWSAGGWQRRPCTAPG</sequence>
<feature type="binding site" evidence="10">
    <location>
        <begin position="97"/>
        <end position="98"/>
    </location>
    <ligand>
        <name>substrate</name>
    </ligand>
</feature>
<dbReference type="NCBIfam" id="TIGR01854">
    <property type="entry name" value="lipid_A_lpxH"/>
    <property type="match status" value="1"/>
</dbReference>
<keyword evidence="2 10" id="KW-0444">Lipid biosynthesis</keyword>
<comment type="similarity">
    <text evidence="10">Belongs to the LpxH family.</text>
</comment>
<organism evidence="12 13">
    <name type="scientific">Ideonella margarita</name>
    <dbReference type="NCBI Taxonomy" id="2984191"/>
    <lineage>
        <taxon>Bacteria</taxon>
        <taxon>Pseudomonadati</taxon>
        <taxon>Pseudomonadota</taxon>
        <taxon>Betaproteobacteria</taxon>
        <taxon>Burkholderiales</taxon>
        <taxon>Sphaerotilaceae</taxon>
        <taxon>Ideonella</taxon>
    </lineage>
</organism>
<evidence type="ECO:0000256" key="9">
    <source>
        <dbReference type="ARBA" id="ARBA00023211"/>
    </source>
</evidence>
<evidence type="ECO:0000256" key="4">
    <source>
        <dbReference type="ARBA" id="ARBA00022556"/>
    </source>
</evidence>
<evidence type="ECO:0000256" key="2">
    <source>
        <dbReference type="ARBA" id="ARBA00022516"/>
    </source>
</evidence>
<evidence type="ECO:0000256" key="8">
    <source>
        <dbReference type="ARBA" id="ARBA00023136"/>
    </source>
</evidence>
<accession>A0ABU9C4I6</accession>
<feature type="binding site" evidence="10">
    <location>
        <position position="132"/>
    </location>
    <ligand>
        <name>Mn(2+)</name>
        <dbReference type="ChEBI" id="CHEBI:29035"/>
        <label>2</label>
    </ligand>
</feature>
<keyword evidence="4 10" id="KW-0441">Lipid A biosynthesis</keyword>
<comment type="cofactor">
    <cofactor evidence="10">
        <name>Mn(2+)</name>
        <dbReference type="ChEBI" id="CHEBI:29035"/>
    </cofactor>
    <text evidence="10">Binds 2 Mn(2+) ions per subunit in a binuclear metal center.</text>
</comment>
<feature type="domain" description="Calcineurin-like phosphoesterase" evidence="11">
    <location>
        <begin position="25"/>
        <end position="218"/>
    </location>
</feature>
<dbReference type="EC" id="3.6.1.54" evidence="10"/>
<gene>
    <name evidence="10" type="primary">lpxH</name>
    <name evidence="12" type="ORF">AACH00_07470</name>
</gene>
<reference evidence="12 13" key="1">
    <citation type="submission" date="2024-04" db="EMBL/GenBank/DDBJ databases">
        <title>Novel species of the genus Ideonella isolated from streams.</title>
        <authorList>
            <person name="Lu H."/>
        </authorList>
    </citation>
    <scope>NUCLEOTIDE SEQUENCE [LARGE SCALE GENOMIC DNA]</scope>
    <source>
        <strain evidence="12 13">LYT19W</strain>
    </source>
</reference>
<evidence type="ECO:0000256" key="1">
    <source>
        <dbReference type="ARBA" id="ARBA00022475"/>
    </source>
</evidence>
<comment type="caution">
    <text evidence="12">The sequence shown here is derived from an EMBL/GenBank/DDBJ whole genome shotgun (WGS) entry which is preliminary data.</text>
</comment>
<keyword evidence="9 10" id="KW-0464">Manganese</keyword>
<keyword evidence="5 10" id="KW-0479">Metal-binding</keyword>
<dbReference type="CDD" id="cd07398">
    <property type="entry name" value="MPP_YbbF-LpxH"/>
    <property type="match status" value="1"/>
</dbReference>
<feature type="binding site" evidence="10">
    <location>
        <position position="140"/>
    </location>
    <ligand>
        <name>substrate</name>
    </ligand>
</feature>
<dbReference type="HAMAP" id="MF_00575">
    <property type="entry name" value="LpxH"/>
    <property type="match status" value="1"/>
</dbReference>
<evidence type="ECO:0000256" key="10">
    <source>
        <dbReference type="HAMAP-Rule" id="MF_00575"/>
    </source>
</evidence>
<dbReference type="InterPro" id="IPR029052">
    <property type="entry name" value="Metallo-depent_PP-like"/>
</dbReference>
<keyword evidence="1 10" id="KW-1003">Cell membrane</keyword>
<evidence type="ECO:0000256" key="6">
    <source>
        <dbReference type="ARBA" id="ARBA00022801"/>
    </source>
</evidence>
<dbReference type="EMBL" id="JBBUTI010000004">
    <property type="protein sequence ID" value="MEK8046175.1"/>
    <property type="molecule type" value="Genomic_DNA"/>
</dbReference>
<dbReference type="InterPro" id="IPR010138">
    <property type="entry name" value="UDP-diacylglucosamine_Hdrlase"/>
</dbReference>
<keyword evidence="13" id="KW-1185">Reference proteome</keyword>
<feature type="binding site" evidence="10">
    <location>
        <position position="216"/>
    </location>
    <ligand>
        <name>Mn(2+)</name>
        <dbReference type="ChEBI" id="CHEBI:29035"/>
        <label>1</label>
    </ligand>
</feature>
<protein>
    <recommendedName>
        <fullName evidence="10">UDP-2,3-diacylglucosamine hydrolase</fullName>
        <ecNumber evidence="10">3.6.1.54</ecNumber>
    </recommendedName>
    <alternativeName>
        <fullName evidence="10">UDP-2,3-diacylglucosamine diphosphatase</fullName>
    </alternativeName>
</protein>
<dbReference type="GO" id="GO:0016787">
    <property type="term" value="F:hydrolase activity"/>
    <property type="evidence" value="ECO:0007669"/>
    <property type="project" value="UniProtKB-KW"/>
</dbReference>
<evidence type="ECO:0000259" key="11">
    <source>
        <dbReference type="Pfam" id="PF00149"/>
    </source>
</evidence>
<evidence type="ECO:0000313" key="12">
    <source>
        <dbReference type="EMBL" id="MEK8046175.1"/>
    </source>
</evidence>
<feature type="binding site" evidence="10">
    <location>
        <position position="59"/>
    </location>
    <ligand>
        <name>Mn(2+)</name>
        <dbReference type="ChEBI" id="CHEBI:29035"/>
        <label>1</label>
    </ligand>
</feature>